<evidence type="ECO:0000256" key="12">
    <source>
        <dbReference type="ARBA" id="ARBA00023128"/>
    </source>
</evidence>
<evidence type="ECO:0000256" key="4">
    <source>
        <dbReference type="ARBA" id="ARBA00022553"/>
    </source>
</evidence>
<comment type="cofactor">
    <cofactor evidence="1">
        <name>Mg(2+)</name>
        <dbReference type="ChEBI" id="CHEBI:18420"/>
    </cofactor>
</comment>
<reference evidence="17 18" key="1">
    <citation type="journal article" date="2018" name="Nat. Ecol. Evol.">
        <title>Shark genomes provide insights into elasmobranch evolution and the origin of vertebrates.</title>
        <authorList>
            <person name="Hara Y"/>
            <person name="Yamaguchi K"/>
            <person name="Onimaru K"/>
            <person name="Kadota M"/>
            <person name="Koyanagi M"/>
            <person name="Keeley SD"/>
            <person name="Tatsumi K"/>
            <person name="Tanaka K"/>
            <person name="Motone F"/>
            <person name="Kageyama Y"/>
            <person name="Nozu R"/>
            <person name="Adachi N"/>
            <person name="Nishimura O"/>
            <person name="Nakagawa R"/>
            <person name="Tanegashima C"/>
            <person name="Kiyatake I"/>
            <person name="Matsumoto R"/>
            <person name="Murakumo K"/>
            <person name="Nishida K"/>
            <person name="Terakita A"/>
            <person name="Kuratani S"/>
            <person name="Sato K"/>
            <person name="Hyodo S Kuraku.S."/>
        </authorList>
    </citation>
    <scope>NUCLEOTIDE SEQUENCE [LARGE SCALE GENOMIC DNA]</scope>
</reference>
<keyword evidence="9" id="KW-0269">Exonuclease</keyword>
<name>A0A401P5U5_SCYTO</name>
<dbReference type="GO" id="GO:0046872">
    <property type="term" value="F:metal ion binding"/>
    <property type="evidence" value="ECO:0007669"/>
    <property type="project" value="UniProtKB-KW"/>
</dbReference>
<evidence type="ECO:0000256" key="7">
    <source>
        <dbReference type="ARBA" id="ARBA00022723"/>
    </source>
</evidence>
<dbReference type="GO" id="GO:0005759">
    <property type="term" value="C:mitochondrial matrix"/>
    <property type="evidence" value="ECO:0007669"/>
    <property type="project" value="UniProtKB-SubCell"/>
</dbReference>
<evidence type="ECO:0000256" key="9">
    <source>
        <dbReference type="ARBA" id="ARBA00022839"/>
    </source>
</evidence>
<evidence type="ECO:0000256" key="5">
    <source>
        <dbReference type="ARBA" id="ARBA00022664"/>
    </source>
</evidence>
<gene>
    <name evidence="17" type="ORF">scyTo_0000894</name>
</gene>
<dbReference type="Gene3D" id="3.60.10.10">
    <property type="entry name" value="Endonuclease/exonuclease/phosphatase"/>
    <property type="match status" value="1"/>
</dbReference>
<sequence length="577" mass="63467">MCGLVGSAVRSPPSAGLQRFAARFSSGPRSGPAAMQTAVVRCVPTETKLTISLRLGPGKGGQRHLQREQSESLRTALGRIAQHLLKAQVKPGKGRKAAQAAGALAQAPPVVLYQGEQPVPGDTSNAEAWQDGAVLQVGETRYRVERNPPTLTQLRLPGSILAGFPFCAKVELEFGEVSHSLFEWLREEGGGWEPVASGRVFTPGNGHIGLKLKLRCQPGDGRRLGPAVELESGGPVEAGPGACTFDGRQKFTRQAPEEPLLRVVSYNILADAYAQTEFSRSNLYPYCPPYALEVDYRQNLIKKELGGYNADIICLQEVDKNVFTNSLAPALDAFGFRGVFRIKEKQHEGLATFFRASKYRLISQHDMAFSEALASDPLHLELLEKISANPNVKEKVLQRSTAFQVCVLQSLKDSSKKLCVGNTHLYWHPKGGHIRLVQIAIAFRHLQRVTAEMYPDTPLIFCGDFNSTPNSGLYEFVTKGHISADHPDWTSNGEEERCNMSLTQSFKLKSACGEPDYTNYVGGFQGCLDYIFMDMNTFEVFQVIPFPSHEEVTSHLALPSVSHPSDHIALICDLKWK</sequence>
<keyword evidence="4" id="KW-0597">Phosphoprotein</keyword>
<comment type="caution">
    <text evidence="17">The sequence shown here is derived from an EMBL/GenBank/DDBJ whole genome shotgun (WGS) entry which is preliminary data.</text>
</comment>
<evidence type="ECO:0000256" key="14">
    <source>
        <dbReference type="ARBA" id="ARBA00083541"/>
    </source>
</evidence>
<dbReference type="GO" id="GO:0006397">
    <property type="term" value="P:mRNA processing"/>
    <property type="evidence" value="ECO:0007669"/>
    <property type="project" value="UniProtKB-KW"/>
</dbReference>
<evidence type="ECO:0000256" key="11">
    <source>
        <dbReference type="ARBA" id="ARBA00022946"/>
    </source>
</evidence>
<evidence type="ECO:0000313" key="17">
    <source>
        <dbReference type="EMBL" id="GCB68509.1"/>
    </source>
</evidence>
<dbReference type="PANTHER" id="PTHR12121:SF37">
    <property type="entry name" value="2',5'-PHOSPHODIESTERASE 12"/>
    <property type="match status" value="1"/>
</dbReference>
<dbReference type="OMA" id="WFEVGCS"/>
<dbReference type="PANTHER" id="PTHR12121">
    <property type="entry name" value="CARBON CATABOLITE REPRESSOR PROTEIN 4"/>
    <property type="match status" value="1"/>
</dbReference>
<dbReference type="STRING" id="75743.A0A401P5U5"/>
<protein>
    <recommendedName>
        <fullName evidence="13">2',5'-phosphodiesterase 12</fullName>
    </recommendedName>
    <alternativeName>
        <fullName evidence="14">Mitochondrial deadenylase</fullName>
    </alternativeName>
</protein>
<evidence type="ECO:0000259" key="15">
    <source>
        <dbReference type="Pfam" id="PF03372"/>
    </source>
</evidence>
<dbReference type="GO" id="GO:0004535">
    <property type="term" value="F:poly(A)-specific ribonuclease activity"/>
    <property type="evidence" value="ECO:0007669"/>
    <property type="project" value="UniProtKB-ARBA"/>
</dbReference>
<proteinExistence type="inferred from homology"/>
<evidence type="ECO:0000259" key="16">
    <source>
        <dbReference type="Pfam" id="PF21171"/>
    </source>
</evidence>
<evidence type="ECO:0000256" key="2">
    <source>
        <dbReference type="ARBA" id="ARBA00004305"/>
    </source>
</evidence>
<dbReference type="SUPFAM" id="SSF56219">
    <property type="entry name" value="DNase I-like"/>
    <property type="match status" value="1"/>
</dbReference>
<dbReference type="AlphaFoldDB" id="A0A401P5U5"/>
<dbReference type="OrthoDB" id="412787at2759"/>
<accession>A0A401P5U5</accession>
<dbReference type="Proteomes" id="UP000288216">
    <property type="component" value="Unassembled WGS sequence"/>
</dbReference>
<dbReference type="GO" id="GO:0000288">
    <property type="term" value="P:nuclear-transcribed mRNA catabolic process, deadenylation-dependent decay"/>
    <property type="evidence" value="ECO:0007669"/>
    <property type="project" value="TreeGrafter"/>
</dbReference>
<evidence type="ECO:0000256" key="8">
    <source>
        <dbReference type="ARBA" id="ARBA00022801"/>
    </source>
</evidence>
<keyword evidence="5" id="KW-0507">mRNA processing</keyword>
<keyword evidence="10" id="KW-0460">Magnesium</keyword>
<evidence type="ECO:0000256" key="3">
    <source>
        <dbReference type="ARBA" id="ARBA00010774"/>
    </source>
</evidence>
<dbReference type="InterPro" id="IPR048821">
    <property type="entry name" value="PDE12-like_N"/>
</dbReference>
<dbReference type="InterPro" id="IPR050410">
    <property type="entry name" value="CCR4/nocturin_mRNA_transcr"/>
</dbReference>
<organism evidence="17 18">
    <name type="scientific">Scyliorhinus torazame</name>
    <name type="common">Cloudy catshark</name>
    <name type="synonym">Catulus torazame</name>
    <dbReference type="NCBI Taxonomy" id="75743"/>
    <lineage>
        <taxon>Eukaryota</taxon>
        <taxon>Metazoa</taxon>
        <taxon>Chordata</taxon>
        <taxon>Craniata</taxon>
        <taxon>Vertebrata</taxon>
        <taxon>Chondrichthyes</taxon>
        <taxon>Elasmobranchii</taxon>
        <taxon>Galeomorphii</taxon>
        <taxon>Galeoidea</taxon>
        <taxon>Carcharhiniformes</taxon>
        <taxon>Scyliorhinidae</taxon>
        <taxon>Scyliorhinus</taxon>
    </lineage>
</organism>
<comment type="similarity">
    <text evidence="3">Belongs to the CCR4/nocturin family.</text>
</comment>
<evidence type="ECO:0000256" key="1">
    <source>
        <dbReference type="ARBA" id="ARBA00001946"/>
    </source>
</evidence>
<dbReference type="FunFam" id="3.60.10.10:FF:000018">
    <property type="entry name" value="2',5'-phosphodiesterase 12"/>
    <property type="match status" value="1"/>
</dbReference>
<evidence type="ECO:0000256" key="6">
    <source>
        <dbReference type="ARBA" id="ARBA00022722"/>
    </source>
</evidence>
<dbReference type="InterPro" id="IPR036691">
    <property type="entry name" value="Endo/exonu/phosph_ase_sf"/>
</dbReference>
<feature type="domain" description="2',5'-phosphodiesterase 12-like N-terminal" evidence="16">
    <location>
        <begin position="148"/>
        <end position="237"/>
    </location>
</feature>
<keyword evidence="11" id="KW-0809">Transit peptide</keyword>
<dbReference type="Pfam" id="PF21171">
    <property type="entry name" value="PDE12-like_N"/>
    <property type="match status" value="1"/>
</dbReference>
<evidence type="ECO:0000256" key="10">
    <source>
        <dbReference type="ARBA" id="ARBA00022842"/>
    </source>
</evidence>
<dbReference type="Pfam" id="PF03372">
    <property type="entry name" value="Exo_endo_phos"/>
    <property type="match status" value="1"/>
</dbReference>
<keyword evidence="8" id="KW-0378">Hydrolase</keyword>
<feature type="domain" description="Endonuclease/exonuclease/phosphatase" evidence="15">
    <location>
        <begin position="265"/>
        <end position="567"/>
    </location>
</feature>
<keyword evidence="18" id="KW-1185">Reference proteome</keyword>
<dbReference type="InterPro" id="IPR005135">
    <property type="entry name" value="Endo/exonuclease/phosphatase"/>
</dbReference>
<comment type="subcellular location">
    <subcellularLocation>
        <location evidence="2">Mitochondrion matrix</location>
    </subcellularLocation>
</comment>
<keyword evidence="6" id="KW-0540">Nuclease</keyword>
<keyword evidence="12" id="KW-0496">Mitochondrion</keyword>
<keyword evidence="7" id="KW-0479">Metal-binding</keyword>
<dbReference type="EMBL" id="BFAA01000184">
    <property type="protein sequence ID" value="GCB68509.1"/>
    <property type="molecule type" value="Genomic_DNA"/>
</dbReference>
<evidence type="ECO:0000313" key="18">
    <source>
        <dbReference type="Proteomes" id="UP000288216"/>
    </source>
</evidence>
<evidence type="ECO:0000256" key="13">
    <source>
        <dbReference type="ARBA" id="ARBA00072755"/>
    </source>
</evidence>